<dbReference type="InterPro" id="IPR002068">
    <property type="entry name" value="A-crystallin/Hsp20_dom"/>
</dbReference>
<feature type="region of interest" description="Disordered" evidence="4">
    <location>
        <begin position="126"/>
        <end position="182"/>
    </location>
</feature>
<dbReference type="CDD" id="cd06464">
    <property type="entry name" value="ACD_sHsps-like"/>
    <property type="match status" value="1"/>
</dbReference>
<reference evidence="6 7" key="1">
    <citation type="submission" date="2016-08" db="EMBL/GenBank/DDBJ databases">
        <title>A Parts List for Fungal Cellulosomes Revealed by Comparative Genomics.</title>
        <authorList>
            <consortium name="DOE Joint Genome Institute"/>
            <person name="Haitjema C.H."/>
            <person name="Gilmore S.P."/>
            <person name="Henske J.K."/>
            <person name="Solomon K.V."/>
            <person name="De Groot R."/>
            <person name="Kuo A."/>
            <person name="Mondo S.J."/>
            <person name="Salamov A.A."/>
            <person name="Labutti K."/>
            <person name="Zhao Z."/>
            <person name="Chiniquy J."/>
            <person name="Barry K."/>
            <person name="Brewer H.M."/>
            <person name="Purvine S.O."/>
            <person name="Wright A.T."/>
            <person name="Boxma B."/>
            <person name="Van Alen T."/>
            <person name="Hackstein J.H."/>
            <person name="Baker S.E."/>
            <person name="Grigoriev I.V."/>
            <person name="O'Malley M.A."/>
        </authorList>
    </citation>
    <scope>NUCLEOTIDE SEQUENCE [LARGE SCALE GENOMIC DNA]</scope>
    <source>
        <strain evidence="6 7">G1</strain>
    </source>
</reference>
<dbReference type="SUPFAM" id="SSF49764">
    <property type="entry name" value="HSP20-like chaperones"/>
    <property type="match status" value="1"/>
</dbReference>
<evidence type="ECO:0000313" key="7">
    <source>
        <dbReference type="Proteomes" id="UP000193920"/>
    </source>
</evidence>
<dbReference type="InterPro" id="IPR031107">
    <property type="entry name" value="Small_HSP"/>
</dbReference>
<gene>
    <name evidence="6" type="ORF">LY90DRAFT_677928</name>
</gene>
<name>A0A1Y1ZL91_9FUNG</name>
<dbReference type="PROSITE" id="PS01031">
    <property type="entry name" value="SHSP"/>
    <property type="match status" value="1"/>
</dbReference>
<dbReference type="InterPro" id="IPR008978">
    <property type="entry name" value="HSP20-like_chaperone"/>
</dbReference>
<evidence type="ECO:0000256" key="1">
    <source>
        <dbReference type="ARBA" id="ARBA00023016"/>
    </source>
</evidence>
<evidence type="ECO:0000256" key="2">
    <source>
        <dbReference type="PROSITE-ProRule" id="PRU00285"/>
    </source>
</evidence>
<evidence type="ECO:0000256" key="4">
    <source>
        <dbReference type="SAM" id="MobiDB-lite"/>
    </source>
</evidence>
<comment type="similarity">
    <text evidence="2 3">Belongs to the small heat shock protein (HSP20) family.</text>
</comment>
<dbReference type="Proteomes" id="UP000193920">
    <property type="component" value="Unassembled WGS sequence"/>
</dbReference>
<dbReference type="Pfam" id="PF00011">
    <property type="entry name" value="HSP20"/>
    <property type="match status" value="2"/>
</dbReference>
<keyword evidence="7" id="KW-1185">Reference proteome</keyword>
<dbReference type="EMBL" id="MCOG01000386">
    <property type="protein sequence ID" value="ORY11002.1"/>
    <property type="molecule type" value="Genomic_DNA"/>
</dbReference>
<evidence type="ECO:0000313" key="6">
    <source>
        <dbReference type="EMBL" id="ORY11002.1"/>
    </source>
</evidence>
<protein>
    <submittedName>
        <fullName evidence="6">HSP20-like chaperone</fullName>
    </submittedName>
</protein>
<dbReference type="AlphaFoldDB" id="A0A1Y1ZL91"/>
<evidence type="ECO:0000256" key="3">
    <source>
        <dbReference type="RuleBase" id="RU003616"/>
    </source>
</evidence>
<dbReference type="OrthoDB" id="1431247at2759"/>
<evidence type="ECO:0000259" key="5">
    <source>
        <dbReference type="PROSITE" id="PS01031"/>
    </source>
</evidence>
<organism evidence="6 7">
    <name type="scientific">Neocallimastix californiae</name>
    <dbReference type="NCBI Taxonomy" id="1754190"/>
    <lineage>
        <taxon>Eukaryota</taxon>
        <taxon>Fungi</taxon>
        <taxon>Fungi incertae sedis</taxon>
        <taxon>Chytridiomycota</taxon>
        <taxon>Chytridiomycota incertae sedis</taxon>
        <taxon>Neocallimastigomycetes</taxon>
        <taxon>Neocallimastigales</taxon>
        <taxon>Neocallimastigaceae</taxon>
        <taxon>Neocallimastix</taxon>
    </lineage>
</organism>
<sequence>MSLFIREHPLSIKRNNSLFKDSFFDDIESDWENEFLNHPLITFPSLYPYPYLSYNPVKNLEDQISKTFNSNVLKSIDFSPKINLSEDKNNYYIHADLPGMNKDQVKMELSDDDRILTISGERETIINNSEKNSKNDSNKDINKDSIKDENAKKDTNENKETIKEEQKETKNNNKKENNKKEENNMKYSRIECSYGKFSRSFSIPENADINNIQAKMENGVLEVTLKKMEPQKNEHKHSIQIQ</sequence>
<dbReference type="Gene3D" id="2.60.40.790">
    <property type="match status" value="1"/>
</dbReference>
<proteinExistence type="inferred from homology"/>
<feature type="compositionally biased region" description="Basic and acidic residues" evidence="4">
    <location>
        <begin position="131"/>
        <end position="182"/>
    </location>
</feature>
<comment type="caution">
    <text evidence="6">The sequence shown here is derived from an EMBL/GenBank/DDBJ whole genome shotgun (WGS) entry which is preliminary data.</text>
</comment>
<dbReference type="PANTHER" id="PTHR11527">
    <property type="entry name" value="HEAT-SHOCK PROTEIN 20 FAMILY MEMBER"/>
    <property type="match status" value="1"/>
</dbReference>
<feature type="domain" description="SHSP" evidence="5">
    <location>
        <begin position="73"/>
        <end position="242"/>
    </location>
</feature>
<keyword evidence="1" id="KW-0346">Stress response</keyword>
<accession>A0A1Y1ZL91</accession>